<dbReference type="SUPFAM" id="SSF56112">
    <property type="entry name" value="Protein kinase-like (PK-like)"/>
    <property type="match status" value="1"/>
</dbReference>
<comment type="caution">
    <text evidence="3">The sequence shown here is derived from an EMBL/GenBank/DDBJ whole genome shotgun (WGS) entry which is preliminary data.</text>
</comment>
<dbReference type="Pfam" id="PF00350">
    <property type="entry name" value="Dynamin_N"/>
    <property type="match status" value="1"/>
</dbReference>
<sequence length="1051" mass="120340">MARRSIRLTPDLIRSLDDIEESMNIAKDFGVPDDGLVDLDDYKNRLLLHYQKIKHGNIRNKIIEAMQKATREDKAKRRQLTHLINQLYDLLNGAGLFERDVPEDKPIKNLASLLKEEGTSEDLAADIEKRKENLKEKNGNCKILVAGETKAGKSSCLNLLFQDSILTEASESCTSVITSVQNKGGRYATVIRNNAEEIDINPLDKKRLDKVLFHKEDRECHDIREVQISINSDLLNNTLILVDTPGIGENAFLEEYLINYIKDSEISGFIYIIKTDNAGGVQEDRLLDLLSIILKNKEQGNQQFDPRSALFVCNRFDAIDPSDRTKVKEHVMKQLGTIWPDLLESQVIFFSKKMAQRDLDVDPDYINSDLQALLEGLRDLYITALEKRIKANYKWIDNLLRRSFHHVRTVVRMLDLSEHNLQIKIKSIFERLTIFHQKSDDIIRKLELDVEELSATICDELKQYLRKPEIKGRLVSTWTGDEIPKGDEKDANWGIVKARVEKAFYNKLAIILMEWDEEYKLIKSYKTEMTQKVKEGLNLLENEIDLLEDEIRGGSGLGGGLLEGTNLAVGDLGVDFKSYGLRLDILTNRSRRLSFAKSHLVRYVKNPVRYAQHRSKKLLHQLIEANGDKQSGLLPFVRWLLDQPYKFLAHLKNTIPRFISANQTQCDGYQKHQIKDRQYQQEYEQLATSFEQIRHSLQMYGKGYIFVDDFKHDEVRIPHGTDGNKMLTSTFRVSDMFSGTTTERENLKSQSPQGLWTVVTTGVLSRGDSDKDITIRVYLPSSGVDNTYHEVAKLRIMSNPHLAEFLGIHHTDAPTPAFVYDGSYWSLRRYVTESLTDKQEERIRSSLIILDKIASALDYLHNKKMVHMELTQDTITLTPSGEVKLTGACLPRVATLPLDKVHFRTGDFVYLAPEVLHLDKYTYPADVYSFGILSAEIMTPKFIGFRKQKKLSMSEFISCHDPSEAFDWASLSHLPKNLTDFIRRCMNLRSVLRPSAQDLSSFFKKGKKEFSKSTSLNSAFPNDLSSSGTYGVPTYPGRCNASRQLSMDFHR</sequence>
<dbReference type="AlphaFoldDB" id="A0ABD3UVR1"/>
<evidence type="ECO:0000256" key="1">
    <source>
        <dbReference type="ARBA" id="ARBA00008171"/>
    </source>
</evidence>
<gene>
    <name evidence="3" type="ORF">ACJMK2_017074</name>
</gene>
<keyword evidence="4" id="KW-1185">Reference proteome</keyword>
<dbReference type="InterPro" id="IPR027417">
    <property type="entry name" value="P-loop_NTPase"/>
</dbReference>
<dbReference type="Pfam" id="PF07714">
    <property type="entry name" value="PK_Tyr_Ser-Thr"/>
    <property type="match status" value="1"/>
</dbReference>
<evidence type="ECO:0000259" key="2">
    <source>
        <dbReference type="PROSITE" id="PS50011"/>
    </source>
</evidence>
<dbReference type="SUPFAM" id="SSF52540">
    <property type="entry name" value="P-loop containing nucleoside triphosphate hydrolases"/>
    <property type="match status" value="1"/>
</dbReference>
<protein>
    <recommendedName>
        <fullName evidence="2">Protein kinase domain-containing protein</fullName>
    </recommendedName>
</protein>
<dbReference type="PROSITE" id="PS50011">
    <property type="entry name" value="PROTEIN_KINASE_DOM"/>
    <property type="match status" value="1"/>
</dbReference>
<dbReference type="InterPro" id="IPR001245">
    <property type="entry name" value="Ser-Thr/Tyr_kinase_cat_dom"/>
</dbReference>
<dbReference type="PANTHER" id="PTHR26392">
    <property type="entry name" value="MITOGEN-ACTIVATED PROTEIN KINASE KINASE KINASE 7-RELATED"/>
    <property type="match status" value="1"/>
</dbReference>
<organism evidence="3 4">
    <name type="scientific">Sinanodonta woodiana</name>
    <name type="common">Chinese pond mussel</name>
    <name type="synonym">Anodonta woodiana</name>
    <dbReference type="NCBI Taxonomy" id="1069815"/>
    <lineage>
        <taxon>Eukaryota</taxon>
        <taxon>Metazoa</taxon>
        <taxon>Spiralia</taxon>
        <taxon>Lophotrochozoa</taxon>
        <taxon>Mollusca</taxon>
        <taxon>Bivalvia</taxon>
        <taxon>Autobranchia</taxon>
        <taxon>Heteroconchia</taxon>
        <taxon>Palaeoheterodonta</taxon>
        <taxon>Unionida</taxon>
        <taxon>Unionoidea</taxon>
        <taxon>Unionidae</taxon>
        <taxon>Unioninae</taxon>
        <taxon>Sinanodonta</taxon>
    </lineage>
</organism>
<proteinExistence type="inferred from homology"/>
<dbReference type="EMBL" id="JBJQND010000015">
    <property type="protein sequence ID" value="KAL3853539.1"/>
    <property type="molecule type" value="Genomic_DNA"/>
</dbReference>
<feature type="domain" description="Protein kinase" evidence="2">
    <location>
        <begin position="745"/>
        <end position="1003"/>
    </location>
</feature>
<dbReference type="Proteomes" id="UP001634394">
    <property type="component" value="Unassembled WGS sequence"/>
</dbReference>
<dbReference type="PANTHER" id="PTHR26392:SF92">
    <property type="entry name" value="PROTEIN KINASE DOMAIN-CONTAINING PROTEIN"/>
    <property type="match status" value="1"/>
</dbReference>
<dbReference type="InterPro" id="IPR045063">
    <property type="entry name" value="Dynamin_N"/>
</dbReference>
<dbReference type="Gene3D" id="1.10.510.10">
    <property type="entry name" value="Transferase(Phosphotransferase) domain 1"/>
    <property type="match status" value="1"/>
</dbReference>
<dbReference type="SMART" id="SM00220">
    <property type="entry name" value="S_TKc"/>
    <property type="match status" value="1"/>
</dbReference>
<dbReference type="InterPro" id="IPR000719">
    <property type="entry name" value="Prot_kinase_dom"/>
</dbReference>
<dbReference type="InterPro" id="IPR011009">
    <property type="entry name" value="Kinase-like_dom_sf"/>
</dbReference>
<name>A0ABD3UVR1_SINWO</name>
<accession>A0ABD3UVR1</accession>
<evidence type="ECO:0000313" key="4">
    <source>
        <dbReference type="Proteomes" id="UP001634394"/>
    </source>
</evidence>
<evidence type="ECO:0000313" key="3">
    <source>
        <dbReference type="EMBL" id="KAL3853539.1"/>
    </source>
</evidence>
<reference evidence="3 4" key="1">
    <citation type="submission" date="2024-11" db="EMBL/GenBank/DDBJ databases">
        <title>Chromosome-level genome assembly of the freshwater bivalve Anodonta woodiana.</title>
        <authorList>
            <person name="Chen X."/>
        </authorList>
    </citation>
    <scope>NUCLEOTIDE SEQUENCE [LARGE SCALE GENOMIC DNA]</scope>
    <source>
        <strain evidence="3">MN2024</strain>
        <tissue evidence="3">Gills</tissue>
    </source>
</reference>
<comment type="similarity">
    <text evidence="1">Belongs to the protein kinase superfamily. TKL Ser/Thr protein kinase family. ROCO subfamily.</text>
</comment>
<dbReference type="Gene3D" id="3.40.50.300">
    <property type="entry name" value="P-loop containing nucleotide triphosphate hydrolases"/>
    <property type="match status" value="1"/>
</dbReference>